<sequence>MFTIIHQSSLLKRLGTVSYVPSWSLIRKLHASEPPKDVAAPKQTARRPRRTGEILSGPVGVDMVSTPDPVSNLRAVKYFIPENESQEEREWRLMRERVDKFNSDFWTENNAKFIREKAAFEDEVTSRGEQVTPETLSVFYKDFLDKAYPRQMAYNRQWWRDNLAMLYPGLKASVRGVMVARRRPTVGMGTKLRGGEGPTGGEKGLKFWEKNVEV</sequence>
<feature type="region of interest" description="Disordered" evidence="7">
    <location>
        <begin position="34"/>
        <end position="61"/>
    </location>
</feature>
<evidence type="ECO:0000256" key="5">
    <source>
        <dbReference type="ARBA" id="ARBA00023128"/>
    </source>
</evidence>
<keyword evidence="4" id="KW-0809">Transit peptide</keyword>
<comment type="subcellular location">
    <subcellularLocation>
        <location evidence="1">Mitochondrion inner membrane</location>
        <topology evidence="1">Peripheral membrane protein</topology>
        <orientation evidence="1">Matrix side</orientation>
    </subcellularLocation>
</comment>
<keyword evidence="9" id="KW-1185">Reference proteome</keyword>
<organism evidence="8 9">
    <name type="scientific">Jimgerdemannia flammicorona</name>
    <dbReference type="NCBI Taxonomy" id="994334"/>
    <lineage>
        <taxon>Eukaryota</taxon>
        <taxon>Fungi</taxon>
        <taxon>Fungi incertae sedis</taxon>
        <taxon>Mucoromycota</taxon>
        <taxon>Mucoromycotina</taxon>
        <taxon>Endogonomycetes</taxon>
        <taxon>Endogonales</taxon>
        <taxon>Endogonaceae</taxon>
        <taxon>Jimgerdemannia</taxon>
    </lineage>
</organism>
<dbReference type="GO" id="GO:0097193">
    <property type="term" value="P:intrinsic apoptotic signaling pathway"/>
    <property type="evidence" value="ECO:0007669"/>
    <property type="project" value="InterPro"/>
</dbReference>
<keyword evidence="3" id="KW-0999">Mitochondrion inner membrane</keyword>
<dbReference type="InterPro" id="IPR018796">
    <property type="entry name" value="COA8"/>
</dbReference>
<comment type="similarity">
    <text evidence="2">Belongs to the COA8 family.</text>
</comment>
<reference evidence="8 9" key="1">
    <citation type="journal article" date="2018" name="New Phytol.">
        <title>Phylogenomics of Endogonaceae and evolution of mycorrhizas within Mucoromycota.</title>
        <authorList>
            <person name="Chang Y."/>
            <person name="Desiro A."/>
            <person name="Na H."/>
            <person name="Sandor L."/>
            <person name="Lipzen A."/>
            <person name="Clum A."/>
            <person name="Barry K."/>
            <person name="Grigoriev I.V."/>
            <person name="Martin F.M."/>
            <person name="Stajich J.E."/>
            <person name="Smith M.E."/>
            <person name="Bonito G."/>
            <person name="Spatafora J.W."/>
        </authorList>
    </citation>
    <scope>NUCLEOTIDE SEQUENCE [LARGE SCALE GENOMIC DNA]</scope>
    <source>
        <strain evidence="8 9">AD002</strain>
    </source>
</reference>
<evidence type="ECO:0000256" key="2">
    <source>
        <dbReference type="ARBA" id="ARBA00005453"/>
    </source>
</evidence>
<evidence type="ECO:0000313" key="8">
    <source>
        <dbReference type="EMBL" id="RUS29146.1"/>
    </source>
</evidence>
<evidence type="ECO:0008006" key="10">
    <source>
        <dbReference type="Google" id="ProtNLM"/>
    </source>
</evidence>
<evidence type="ECO:0000256" key="7">
    <source>
        <dbReference type="SAM" id="MobiDB-lite"/>
    </source>
</evidence>
<evidence type="ECO:0000313" key="9">
    <source>
        <dbReference type="Proteomes" id="UP000274822"/>
    </source>
</evidence>
<evidence type="ECO:0000256" key="3">
    <source>
        <dbReference type="ARBA" id="ARBA00022792"/>
    </source>
</evidence>
<dbReference type="Pfam" id="PF10231">
    <property type="entry name" value="COA8"/>
    <property type="match status" value="1"/>
</dbReference>
<gene>
    <name evidence="8" type="ORF">BC938DRAFT_480995</name>
</gene>
<dbReference type="PANTHER" id="PTHR31107">
    <property type="entry name" value="APOPTOGENIC PROTEIN 1, MITOCHONDRIAL"/>
    <property type="match status" value="1"/>
</dbReference>
<evidence type="ECO:0000256" key="1">
    <source>
        <dbReference type="ARBA" id="ARBA00004443"/>
    </source>
</evidence>
<dbReference type="PANTHER" id="PTHR31107:SF2">
    <property type="entry name" value="CYTOCHROME C OXIDASE ASSEMBLY FACTOR 8"/>
    <property type="match status" value="1"/>
</dbReference>
<keyword evidence="5" id="KW-0496">Mitochondrion</keyword>
<proteinExistence type="inferred from homology"/>
<dbReference type="GO" id="GO:0005743">
    <property type="term" value="C:mitochondrial inner membrane"/>
    <property type="evidence" value="ECO:0007669"/>
    <property type="project" value="UniProtKB-SubCell"/>
</dbReference>
<evidence type="ECO:0000256" key="4">
    <source>
        <dbReference type="ARBA" id="ARBA00022946"/>
    </source>
</evidence>
<comment type="caution">
    <text evidence="8">The sequence shown here is derived from an EMBL/GenBank/DDBJ whole genome shotgun (WGS) entry which is preliminary data.</text>
</comment>
<dbReference type="Proteomes" id="UP000274822">
    <property type="component" value="Unassembled WGS sequence"/>
</dbReference>
<keyword evidence="6" id="KW-0472">Membrane</keyword>
<evidence type="ECO:0000256" key="6">
    <source>
        <dbReference type="ARBA" id="ARBA00023136"/>
    </source>
</evidence>
<dbReference type="AlphaFoldDB" id="A0A433QH65"/>
<dbReference type="EMBL" id="RBNJ01005559">
    <property type="protein sequence ID" value="RUS29146.1"/>
    <property type="molecule type" value="Genomic_DNA"/>
</dbReference>
<protein>
    <recommendedName>
        <fullName evidence="10">Apoptogenic protein 1, mitochondrial</fullName>
    </recommendedName>
</protein>
<name>A0A433QH65_9FUNG</name>
<accession>A0A433QH65</accession>